<comment type="subcellular location">
    <subcellularLocation>
        <location evidence="5 7">Plastid</location>
        <location evidence="5 7">Chloroplast</location>
    </subcellularLocation>
</comment>
<dbReference type="RefSeq" id="YP_009306255.1">
    <property type="nucleotide sequence ID" value="NC_031367.1"/>
</dbReference>
<dbReference type="PANTHER" id="PTHR11760">
    <property type="entry name" value="30S/40S RIBOSOMAL PROTEIN S3"/>
    <property type="match status" value="1"/>
</dbReference>
<dbReference type="GeneID" id="29288629"/>
<sequence>MGQKIHPYGFRLGNHKQHQANWYGSKNTYSAQLFEDLVIRQYFNTKYKNLGLLGIKTERKINNHIKIFLLCVKSSLLLNPKNETIRDVQRQIRKKLIDYQSNFLTNLNFEGQLNPYEQSVHITLRIIELENYEQNAIFIADFLIDQLEKRVSFRRAMKKTFQRLERIKLDGVKIQIAGRLNGAEIARTEWLREGRVPLQTLNANIDYCYKTAQTIYGILGIKIWIFKENK</sequence>
<dbReference type="GO" id="GO:0006412">
    <property type="term" value="P:translation"/>
    <property type="evidence" value="ECO:0007669"/>
    <property type="project" value="UniProtKB-UniRule"/>
</dbReference>
<gene>
    <name evidence="5 9" type="primary">rps3</name>
</gene>
<keyword evidence="3 5" id="KW-0687">Ribonucleoprotein</keyword>
<reference evidence="9" key="1">
    <citation type="journal article" date="2016" name="Genome Biol. Evol.">
        <title>Evolutionary Dynamics of Chloroplast Genomes in Low Light: A Case Study of the Endolithic Green Alga Ostreobium quekettii.</title>
        <authorList>
            <person name="R Marcelino V."/>
            <person name="Cremen M.C."/>
            <person name="Jackson C.J."/>
            <person name="Larkum A.A."/>
            <person name="Verbruggen H."/>
        </authorList>
    </citation>
    <scope>NUCLEOTIDE SEQUENCE</scope>
</reference>
<dbReference type="PROSITE" id="PS00548">
    <property type="entry name" value="RIBOSOMAL_S3"/>
    <property type="match status" value="1"/>
</dbReference>
<dbReference type="GO" id="GO:0022627">
    <property type="term" value="C:cytosolic small ribosomal subunit"/>
    <property type="evidence" value="ECO:0007669"/>
    <property type="project" value="TreeGrafter"/>
</dbReference>
<evidence type="ECO:0000256" key="7">
    <source>
        <dbReference type="RuleBase" id="RU003626"/>
    </source>
</evidence>
<dbReference type="Pfam" id="PF00189">
    <property type="entry name" value="Ribosomal_S3_C"/>
    <property type="match status" value="1"/>
</dbReference>
<dbReference type="Gene3D" id="3.30.300.20">
    <property type="match status" value="1"/>
</dbReference>
<dbReference type="InterPro" id="IPR057258">
    <property type="entry name" value="Ribosomal_uS3"/>
</dbReference>
<evidence type="ECO:0000256" key="1">
    <source>
        <dbReference type="ARBA" id="ARBA00010761"/>
    </source>
</evidence>
<comment type="similarity">
    <text evidence="1 5 6">Belongs to the universal ribosomal protein uS3 family.</text>
</comment>
<keyword evidence="2 5" id="KW-0689">Ribosomal protein</keyword>
<name>A0A1C9JBC7_9CHLO</name>
<keyword evidence="7 9" id="KW-0150">Chloroplast</keyword>
<dbReference type="GO" id="GO:0009507">
    <property type="term" value="C:chloroplast"/>
    <property type="evidence" value="ECO:0007669"/>
    <property type="project" value="UniProtKB-SubCell"/>
</dbReference>
<protein>
    <recommendedName>
        <fullName evidence="4 5">Small ribosomal subunit protein uS3c</fullName>
    </recommendedName>
</protein>
<dbReference type="InterPro" id="IPR015946">
    <property type="entry name" value="KH_dom-like_a/b"/>
</dbReference>
<dbReference type="InterPro" id="IPR001351">
    <property type="entry name" value="Ribosomal_uS3_C"/>
</dbReference>
<evidence type="ECO:0000256" key="2">
    <source>
        <dbReference type="ARBA" id="ARBA00022980"/>
    </source>
</evidence>
<dbReference type="Gene3D" id="3.30.1140.32">
    <property type="entry name" value="Ribosomal protein S3, C-terminal domain"/>
    <property type="match status" value="1"/>
</dbReference>
<dbReference type="SUPFAM" id="SSF54821">
    <property type="entry name" value="Ribosomal protein S3 C-terminal domain"/>
    <property type="match status" value="1"/>
</dbReference>
<keyword evidence="7 9" id="KW-0934">Plastid</keyword>
<dbReference type="AlphaFoldDB" id="A0A1C9JBC7"/>
<reference evidence="9" key="2">
    <citation type="submission" date="2016-08" db="EMBL/GenBank/DDBJ databases">
        <authorList>
            <person name="Seilhamer J.J."/>
        </authorList>
    </citation>
    <scope>NUCLEOTIDE SEQUENCE</scope>
</reference>
<dbReference type="InterPro" id="IPR005704">
    <property type="entry name" value="Ribosomal_uS3_bac-typ"/>
</dbReference>
<dbReference type="InterPro" id="IPR009019">
    <property type="entry name" value="KH_sf_prok-type"/>
</dbReference>
<dbReference type="InterPro" id="IPR036419">
    <property type="entry name" value="Ribosomal_S3_C_sf"/>
</dbReference>
<dbReference type="HAMAP" id="MF_01309_B">
    <property type="entry name" value="Ribosomal_uS3_B"/>
    <property type="match status" value="1"/>
</dbReference>
<dbReference type="GO" id="GO:0003735">
    <property type="term" value="F:structural constituent of ribosome"/>
    <property type="evidence" value="ECO:0007669"/>
    <property type="project" value="InterPro"/>
</dbReference>
<evidence type="ECO:0000256" key="3">
    <source>
        <dbReference type="ARBA" id="ARBA00023274"/>
    </source>
</evidence>
<dbReference type="GO" id="GO:0003723">
    <property type="term" value="F:RNA binding"/>
    <property type="evidence" value="ECO:0007669"/>
    <property type="project" value="InterPro"/>
</dbReference>
<evidence type="ECO:0000256" key="5">
    <source>
        <dbReference type="HAMAP-Rule" id="MF_01309"/>
    </source>
</evidence>
<dbReference type="CDD" id="cd02412">
    <property type="entry name" value="KH-II_30S_S3"/>
    <property type="match status" value="1"/>
</dbReference>
<feature type="domain" description="Small ribosomal subunit protein uS3 C-terminal" evidence="8">
    <location>
        <begin position="145"/>
        <end position="225"/>
    </location>
</feature>
<dbReference type="PANTHER" id="PTHR11760:SF19">
    <property type="entry name" value="SMALL RIBOSOMAL SUBUNIT PROTEIN US3C"/>
    <property type="match status" value="1"/>
</dbReference>
<geneLocation type="chloroplast" evidence="9"/>
<proteinExistence type="inferred from homology"/>
<evidence type="ECO:0000259" key="8">
    <source>
        <dbReference type="Pfam" id="PF00189"/>
    </source>
</evidence>
<dbReference type="InterPro" id="IPR018280">
    <property type="entry name" value="Ribosomal_uS3_CS"/>
</dbReference>
<evidence type="ECO:0000256" key="4">
    <source>
        <dbReference type="ARBA" id="ARBA00035154"/>
    </source>
</evidence>
<evidence type="ECO:0000256" key="6">
    <source>
        <dbReference type="RuleBase" id="RU003624"/>
    </source>
</evidence>
<dbReference type="EMBL" id="KX808497">
    <property type="protein sequence ID" value="AOP19159.1"/>
    <property type="molecule type" value="Genomic_DNA"/>
</dbReference>
<organism evidence="9">
    <name type="scientific">Derbesia sp. WEST4838</name>
    <dbReference type="NCBI Taxonomy" id="1847751"/>
    <lineage>
        <taxon>Eukaryota</taxon>
        <taxon>Viridiplantae</taxon>
        <taxon>Chlorophyta</taxon>
        <taxon>core chlorophytes</taxon>
        <taxon>Ulvophyceae</taxon>
        <taxon>TCBD clade</taxon>
        <taxon>Bryopsidales</taxon>
        <taxon>Bryopsidineae</taxon>
        <taxon>Derbesiaceae</taxon>
        <taxon>Derbesia</taxon>
    </lineage>
</organism>
<dbReference type="SUPFAM" id="SSF54814">
    <property type="entry name" value="Prokaryotic type KH domain (KH-domain type II)"/>
    <property type="match status" value="1"/>
</dbReference>
<evidence type="ECO:0000313" key="9">
    <source>
        <dbReference type="EMBL" id="AOP19159.1"/>
    </source>
</evidence>
<comment type="subunit">
    <text evidence="5 7">Part of the 30S ribosomal subunit.</text>
</comment>
<accession>A0A1C9JBC7</accession>
<dbReference type="NCBIfam" id="TIGR01009">
    <property type="entry name" value="rpsC_bact"/>
    <property type="match status" value="1"/>
</dbReference>